<dbReference type="InterPro" id="IPR036046">
    <property type="entry name" value="Acylphosphatase-like_dom_sf"/>
</dbReference>
<dbReference type="GO" id="GO:0071949">
    <property type="term" value="F:FAD binding"/>
    <property type="evidence" value="ECO:0007669"/>
    <property type="project" value="InterPro"/>
</dbReference>
<proteinExistence type="predicted"/>
<feature type="domain" description="BLUF" evidence="1">
    <location>
        <begin position="6"/>
        <end position="98"/>
    </location>
</feature>
<dbReference type="Pfam" id="PF04940">
    <property type="entry name" value="BLUF"/>
    <property type="match status" value="1"/>
</dbReference>
<organism evidence="2">
    <name type="scientific">marine metagenome</name>
    <dbReference type="NCBI Taxonomy" id="408172"/>
    <lineage>
        <taxon>unclassified sequences</taxon>
        <taxon>metagenomes</taxon>
        <taxon>ecological metagenomes</taxon>
    </lineage>
</organism>
<accession>A0A383DJT6</accession>
<dbReference type="AlphaFoldDB" id="A0A383DJT6"/>
<dbReference type="InterPro" id="IPR007024">
    <property type="entry name" value="BLUF_domain"/>
</dbReference>
<dbReference type="EMBL" id="UINC01217813">
    <property type="protein sequence ID" value="SVE44580.1"/>
    <property type="molecule type" value="Genomic_DNA"/>
</dbReference>
<dbReference type="PROSITE" id="PS50925">
    <property type="entry name" value="BLUF"/>
    <property type="match status" value="1"/>
</dbReference>
<evidence type="ECO:0000259" key="1">
    <source>
        <dbReference type="PROSITE" id="PS50925"/>
    </source>
</evidence>
<sequence length="149" mass="17225">MLPISRCRLIYSSISSNEIVSNDAIKAIVKRSAENNLRDKITGLLLLSGDRFLQVLEGDSKAVNRLYGKIYQDPRHREVELISFESIDVHYFETWGMRLVDLYDLPTHPRRFLMDKYEYVDGDIQIPARLHKVFSLLLDAKTLCQPSVP</sequence>
<reference evidence="2" key="1">
    <citation type="submission" date="2018-05" db="EMBL/GenBank/DDBJ databases">
        <authorList>
            <person name="Lanie J.A."/>
            <person name="Ng W.-L."/>
            <person name="Kazmierczak K.M."/>
            <person name="Andrzejewski T.M."/>
            <person name="Davidsen T.M."/>
            <person name="Wayne K.J."/>
            <person name="Tettelin H."/>
            <person name="Glass J.I."/>
            <person name="Rusch D."/>
            <person name="Podicherti R."/>
            <person name="Tsui H.-C.T."/>
            <person name="Winkler M.E."/>
        </authorList>
    </citation>
    <scope>NUCLEOTIDE SEQUENCE</scope>
</reference>
<name>A0A383DJT6_9ZZZZ</name>
<dbReference type="GO" id="GO:0009882">
    <property type="term" value="F:blue light photoreceptor activity"/>
    <property type="evidence" value="ECO:0007669"/>
    <property type="project" value="InterPro"/>
</dbReference>
<evidence type="ECO:0000313" key="2">
    <source>
        <dbReference type="EMBL" id="SVE44580.1"/>
    </source>
</evidence>
<dbReference type="SUPFAM" id="SSF54975">
    <property type="entry name" value="Acylphosphatase/BLUF domain-like"/>
    <property type="match status" value="1"/>
</dbReference>
<dbReference type="SMART" id="SM01034">
    <property type="entry name" value="BLUF"/>
    <property type="match status" value="1"/>
</dbReference>
<dbReference type="Gene3D" id="3.30.70.100">
    <property type="match status" value="1"/>
</dbReference>
<gene>
    <name evidence="2" type="ORF">METZ01_LOCUS497434</name>
</gene>
<protein>
    <recommendedName>
        <fullName evidence="1">BLUF domain-containing protein</fullName>
    </recommendedName>
</protein>